<dbReference type="EMBL" id="CYRY02035113">
    <property type="protein sequence ID" value="VCX13858.1"/>
    <property type="molecule type" value="Genomic_DNA"/>
</dbReference>
<protein>
    <submittedName>
        <fullName evidence="1">Uncharacterized protein</fullName>
    </submittedName>
</protein>
<dbReference type="Proteomes" id="UP000269945">
    <property type="component" value="Unassembled WGS sequence"/>
</dbReference>
<proteinExistence type="predicted"/>
<gene>
    <name evidence="1" type="ORF">BN2614_LOCUS3</name>
</gene>
<reference evidence="1 2" key="1">
    <citation type="submission" date="2018-10" db="EMBL/GenBank/DDBJ databases">
        <authorList>
            <person name="Ekblom R."/>
            <person name="Jareborg N."/>
        </authorList>
    </citation>
    <scope>NUCLEOTIDE SEQUENCE [LARGE SCALE GENOMIC DNA]</scope>
    <source>
        <tissue evidence="1">Muscle</tissue>
    </source>
</reference>
<name>A0A9X9M0S9_GULGU</name>
<keyword evidence="2" id="KW-1185">Reference proteome</keyword>
<comment type="caution">
    <text evidence="1">The sequence shown here is derived from an EMBL/GenBank/DDBJ whole genome shotgun (WGS) entry which is preliminary data.</text>
</comment>
<dbReference type="AlphaFoldDB" id="A0A9X9M0S9"/>
<evidence type="ECO:0000313" key="2">
    <source>
        <dbReference type="Proteomes" id="UP000269945"/>
    </source>
</evidence>
<organism evidence="1 2">
    <name type="scientific">Gulo gulo</name>
    <name type="common">Wolverine</name>
    <name type="synonym">Gluton</name>
    <dbReference type="NCBI Taxonomy" id="48420"/>
    <lineage>
        <taxon>Eukaryota</taxon>
        <taxon>Metazoa</taxon>
        <taxon>Chordata</taxon>
        <taxon>Craniata</taxon>
        <taxon>Vertebrata</taxon>
        <taxon>Euteleostomi</taxon>
        <taxon>Mammalia</taxon>
        <taxon>Eutheria</taxon>
        <taxon>Laurasiatheria</taxon>
        <taxon>Carnivora</taxon>
        <taxon>Caniformia</taxon>
        <taxon>Musteloidea</taxon>
        <taxon>Mustelidae</taxon>
        <taxon>Guloninae</taxon>
        <taxon>Gulo</taxon>
    </lineage>
</organism>
<accession>A0A9X9M0S9</accession>
<sequence>MGSLTPVSGPASLPFAHVGLQLSVFQTHAVHMHFQVFLQAAPNAQNIFLSPACIQPSRPSEALHSTSSQQLRWFFLFCFCFSRCPLTLCPLLTTLITVCPEFSGLGGLPSSPTGWTKVPRLSYFSPGL</sequence>
<evidence type="ECO:0000313" key="1">
    <source>
        <dbReference type="EMBL" id="VCX13858.1"/>
    </source>
</evidence>